<dbReference type="EMBL" id="LAZR01018361">
    <property type="protein sequence ID" value="KKL96706.1"/>
    <property type="molecule type" value="Genomic_DNA"/>
</dbReference>
<protein>
    <submittedName>
        <fullName evidence="1">Uncharacterized protein</fullName>
    </submittedName>
</protein>
<proteinExistence type="predicted"/>
<dbReference type="AlphaFoldDB" id="A0A0F9H160"/>
<evidence type="ECO:0000313" key="1">
    <source>
        <dbReference type="EMBL" id="KKL96706.1"/>
    </source>
</evidence>
<comment type="caution">
    <text evidence="1">The sequence shown here is derived from an EMBL/GenBank/DDBJ whole genome shotgun (WGS) entry which is preliminary data.</text>
</comment>
<accession>A0A0F9H160</accession>
<organism evidence="1">
    <name type="scientific">marine sediment metagenome</name>
    <dbReference type="NCBI Taxonomy" id="412755"/>
    <lineage>
        <taxon>unclassified sequences</taxon>
        <taxon>metagenomes</taxon>
        <taxon>ecological metagenomes</taxon>
    </lineage>
</organism>
<gene>
    <name evidence="1" type="ORF">LCGC14_1841790</name>
</gene>
<sequence length="163" mass="17041">MTRVAFTDQGLCWPTPIKAVGNGWIKLIVKIADPVGVILQGNGMEVGAVADGEMTLFTTAQPDWQPGMSYAEDTMTGDIFIIAKKKGAEILHNQKLASTYSIGDPVYKTAAGTWSHVQGDGGAAASLLTEVGIVCGPEDRVTGGVLKGITDAFTATEPVDICV</sequence>
<name>A0A0F9H160_9ZZZZ</name>
<reference evidence="1" key="1">
    <citation type="journal article" date="2015" name="Nature">
        <title>Complex archaea that bridge the gap between prokaryotes and eukaryotes.</title>
        <authorList>
            <person name="Spang A."/>
            <person name="Saw J.H."/>
            <person name="Jorgensen S.L."/>
            <person name="Zaremba-Niedzwiedzka K."/>
            <person name="Martijn J."/>
            <person name="Lind A.E."/>
            <person name="van Eijk R."/>
            <person name="Schleper C."/>
            <person name="Guy L."/>
            <person name="Ettema T.J."/>
        </authorList>
    </citation>
    <scope>NUCLEOTIDE SEQUENCE</scope>
</reference>